<sequence length="860" mass="95798">MEITRKKQQSLFLSLILLIIHLYPSSSELEKVKNNTSLNSDEVHVGIILDMRSWTGKITNSCISMAIADFYAVNTHCKTRLILHSRDSQGDPFHALTTASNLMQNVDLQAIICIGMTPTGAQILADLGSRAKIPIISLFTTLPNSLTSYSIQIDQDDEASQSQARGISDFISVFKWKEVILIHEDNTWGNDNTIPYLFDSLHDNDIDIARRISISLASSTDDQIIEKLSMLKSLDTKVFVVHMSHALASHLFLNAKKLGMMSKGYVWIATAATMNFLHSMDSLVVESSMQGVVGFRRYVPTSKELHNFTLRWRREMYLNNPNAEVSELDAYGILAYDTVWAVAKASEKLKTGQVSDEIFYKQIVNNRFRGLSGDFQFVNGKLTSSREFEIVNVIGKTIKRVGFWNPTTGITKEMNSSVFINKMDTISSTSPNDELEVIIWPGGSAAIPAGVGKINKLRIGVPVNGLKQFVKVVWDPQSINSTLTVEGFCIDVFKAAIDTLTFEVPYEFIPFVDAGGRVAAGSYSDLIDQVYFQKFDAAVGDTTITANRSVYVDFTLPYTDMGIGMIVPIDQNNNMWIFLKPLKPNLWLTIAALFVLTGFVVWIIERPVNDEFQGSRAHQFGMIFWYSFSTLVFSQREKLFSNLSKFVVIVWVFVVLILSSSYTATLASMLTIQQIKLASMDNIGSQLGSVVPGALSNLNFKDSRLKKYNSAEEYANALSMGSISAIVDEIPYVRAFLSKYSAHYTTAAAKYTTSTNGFGFVFQKGSPLVHDISRAIARLREEGTLAKIENVWFNTQQSSNFMHEDSTSSNPSSLSLANFGGLFLITGISSTLALVIFLVTSIYKRTFWRTGELNKTVLPL</sequence>
<gene>
    <name evidence="1" type="ORF">KPL71_004764</name>
</gene>
<accession>A0ACB8N7B5</accession>
<name>A0ACB8N7B5_CITSI</name>
<keyword evidence="1" id="KW-0675">Receptor</keyword>
<keyword evidence="2" id="KW-1185">Reference proteome</keyword>
<dbReference type="EMBL" id="CM039171">
    <property type="protein sequence ID" value="KAH9794057.1"/>
    <property type="molecule type" value="Genomic_DNA"/>
</dbReference>
<proteinExistence type="predicted"/>
<reference evidence="2" key="1">
    <citation type="journal article" date="2023" name="Hortic. Res.">
        <title>A chromosome-level phased genome enabling allele-level studies in sweet orange: a case study on citrus Huanglongbing tolerance.</title>
        <authorList>
            <person name="Wu B."/>
            <person name="Yu Q."/>
            <person name="Deng Z."/>
            <person name="Duan Y."/>
            <person name="Luo F."/>
            <person name="Gmitter F. Jr."/>
        </authorList>
    </citation>
    <scope>NUCLEOTIDE SEQUENCE [LARGE SCALE GENOMIC DNA]</scope>
    <source>
        <strain evidence="2">cv. Valencia</strain>
    </source>
</reference>
<evidence type="ECO:0000313" key="1">
    <source>
        <dbReference type="EMBL" id="KAH9794057.1"/>
    </source>
</evidence>
<dbReference type="Proteomes" id="UP000829398">
    <property type="component" value="Chromosome 2"/>
</dbReference>
<protein>
    <submittedName>
        <fullName evidence="1">Glutamate receptor 1.2</fullName>
    </submittedName>
</protein>
<comment type="caution">
    <text evidence="1">The sequence shown here is derived from an EMBL/GenBank/DDBJ whole genome shotgun (WGS) entry which is preliminary data.</text>
</comment>
<organism evidence="1 2">
    <name type="scientific">Citrus sinensis</name>
    <name type="common">Sweet orange</name>
    <name type="synonym">Citrus aurantium var. sinensis</name>
    <dbReference type="NCBI Taxonomy" id="2711"/>
    <lineage>
        <taxon>Eukaryota</taxon>
        <taxon>Viridiplantae</taxon>
        <taxon>Streptophyta</taxon>
        <taxon>Embryophyta</taxon>
        <taxon>Tracheophyta</taxon>
        <taxon>Spermatophyta</taxon>
        <taxon>Magnoliopsida</taxon>
        <taxon>eudicotyledons</taxon>
        <taxon>Gunneridae</taxon>
        <taxon>Pentapetalae</taxon>
        <taxon>rosids</taxon>
        <taxon>malvids</taxon>
        <taxon>Sapindales</taxon>
        <taxon>Rutaceae</taxon>
        <taxon>Aurantioideae</taxon>
        <taxon>Citrus</taxon>
    </lineage>
</organism>
<evidence type="ECO:0000313" key="2">
    <source>
        <dbReference type="Proteomes" id="UP000829398"/>
    </source>
</evidence>